<dbReference type="Pfam" id="PF04384">
    <property type="entry name" value="Fe-S_assembly"/>
    <property type="match status" value="1"/>
</dbReference>
<name>A0A3B0UPH8_9ZZZZ</name>
<gene>
    <name evidence="1" type="ORF">MNBD_CHLOROFLEXI01-5292</name>
</gene>
<reference evidence="1" key="1">
    <citation type="submission" date="2018-06" db="EMBL/GenBank/DDBJ databases">
        <authorList>
            <person name="Zhirakovskaya E."/>
        </authorList>
    </citation>
    <scope>NUCLEOTIDE SEQUENCE</scope>
</reference>
<evidence type="ECO:0000313" key="1">
    <source>
        <dbReference type="EMBL" id="VAW33051.1"/>
    </source>
</evidence>
<dbReference type="SUPFAM" id="SSF140319">
    <property type="entry name" value="IscX-like"/>
    <property type="match status" value="1"/>
</dbReference>
<dbReference type="AlphaFoldDB" id="A0A3B0UPH8"/>
<dbReference type="GO" id="GO:0016226">
    <property type="term" value="P:iron-sulfur cluster assembly"/>
    <property type="evidence" value="ECO:0007669"/>
    <property type="project" value="InterPro"/>
</dbReference>
<dbReference type="NCBIfam" id="TIGR03412">
    <property type="entry name" value="iscX_yfhJ"/>
    <property type="match status" value="1"/>
</dbReference>
<evidence type="ECO:0008006" key="2">
    <source>
        <dbReference type="Google" id="ProtNLM"/>
    </source>
</evidence>
<protein>
    <recommendedName>
        <fullName evidence="2">Fe-S assembly protein IscX</fullName>
    </recommendedName>
</protein>
<dbReference type="InterPro" id="IPR007479">
    <property type="entry name" value="ISC_FeS_clus_asmbl_IscsX"/>
</dbReference>
<accession>A0A3B0UPH8</accession>
<dbReference type="InterPro" id="IPR036762">
    <property type="entry name" value="IscX-like_sf"/>
</dbReference>
<sequence length="73" mass="8259">MSPQPAQLYWESTYAITVALMTHCPQHNPEDVGLEELAQLVEALPGFADDPAMVTERILLDIQNVWYEETTNL</sequence>
<organism evidence="1">
    <name type="scientific">hydrothermal vent metagenome</name>
    <dbReference type="NCBI Taxonomy" id="652676"/>
    <lineage>
        <taxon>unclassified sequences</taxon>
        <taxon>metagenomes</taxon>
        <taxon>ecological metagenomes</taxon>
    </lineage>
</organism>
<dbReference type="EMBL" id="UOEU01000416">
    <property type="protein sequence ID" value="VAW33051.1"/>
    <property type="molecule type" value="Genomic_DNA"/>
</dbReference>
<dbReference type="Gene3D" id="1.10.10.600">
    <property type="entry name" value="IscX-like"/>
    <property type="match status" value="1"/>
</dbReference>
<proteinExistence type="predicted"/>